<accession>A0A1S8XBC2</accession>
<evidence type="ECO:0000313" key="4">
    <source>
        <dbReference type="Proteomes" id="UP000243686"/>
    </source>
</evidence>
<feature type="region of interest" description="Disordered" evidence="1">
    <location>
        <begin position="228"/>
        <end position="252"/>
    </location>
</feature>
<gene>
    <name evidence="3" type="ORF">X801_00087</name>
</gene>
<keyword evidence="2" id="KW-0732">Signal</keyword>
<dbReference type="Proteomes" id="UP000243686">
    <property type="component" value="Unassembled WGS sequence"/>
</dbReference>
<evidence type="ECO:0000256" key="2">
    <source>
        <dbReference type="SAM" id="SignalP"/>
    </source>
</evidence>
<evidence type="ECO:0000256" key="1">
    <source>
        <dbReference type="SAM" id="MobiDB-lite"/>
    </source>
</evidence>
<name>A0A1S8XBC2_OPIVI</name>
<keyword evidence="4" id="KW-1185">Reference proteome</keyword>
<sequence>MRGFILSVCYCLLIGYASSYQTQSTDGLLTRTAEVTQTSENENDVPNCSVELRLVPPTNLSRPSPGRPHSLLLNVGQQQHLELECNCCCENIEEIKRGASEQLAKLRGPSTAEAVQKSEPIGQLQYRIISNNDHSVYFTETKKAHDHVRVHHRLANRTSRSPDCGKNVYVCAEDFKPVAPCRARDESNGDNVTTLRSRETSIQRFYLFGDNLGHSDIKVYLVLTDSTSKPGDQKSTEYGTIEESGERQQNKETKPQYWVTIATAQIFVIKQNFLEGEETPDEVYETPYYNESMEGYWEKVLHVTVRLRPQKFYIASDWSAAVIAFLIALSVGCCNDPMLMHAQLKQPREIILGLCCQLLLVPTMSIHPDHVTCDCHQNARKSATKPIVTSTTRRYANRYEKKQLGTLEVSVYQAQQMKGENKWKNDILFDTQWIFRCIWCKST</sequence>
<feature type="signal peptide" evidence="2">
    <location>
        <begin position="1"/>
        <end position="19"/>
    </location>
</feature>
<protein>
    <submittedName>
        <fullName evidence="3">Uncharacterized protein</fullName>
    </submittedName>
</protein>
<proteinExistence type="predicted"/>
<organism evidence="3 4">
    <name type="scientific">Opisthorchis viverrini</name>
    <name type="common">Southeast Asian liver fluke</name>
    <dbReference type="NCBI Taxonomy" id="6198"/>
    <lineage>
        <taxon>Eukaryota</taxon>
        <taxon>Metazoa</taxon>
        <taxon>Spiralia</taxon>
        <taxon>Lophotrochozoa</taxon>
        <taxon>Platyhelminthes</taxon>
        <taxon>Trematoda</taxon>
        <taxon>Digenea</taxon>
        <taxon>Opisthorchiida</taxon>
        <taxon>Opisthorchiata</taxon>
        <taxon>Opisthorchiidae</taxon>
        <taxon>Opisthorchis</taxon>
    </lineage>
</organism>
<reference evidence="3 4" key="1">
    <citation type="submission" date="2015-03" db="EMBL/GenBank/DDBJ databases">
        <title>Draft genome of the nematode, Opisthorchis viverrini.</title>
        <authorList>
            <person name="Mitreva M."/>
        </authorList>
    </citation>
    <scope>NUCLEOTIDE SEQUENCE [LARGE SCALE GENOMIC DNA]</scope>
    <source>
        <strain evidence="3">Khon Kaen</strain>
    </source>
</reference>
<dbReference type="EMBL" id="KV891464">
    <property type="protein sequence ID" value="OON23997.1"/>
    <property type="molecule type" value="Genomic_DNA"/>
</dbReference>
<evidence type="ECO:0000313" key="3">
    <source>
        <dbReference type="EMBL" id="OON23997.1"/>
    </source>
</evidence>
<dbReference type="AlphaFoldDB" id="A0A1S8XBC2"/>
<feature type="chain" id="PRO_5013295158" evidence="2">
    <location>
        <begin position="20"/>
        <end position="443"/>
    </location>
</feature>